<evidence type="ECO:0000256" key="6">
    <source>
        <dbReference type="ARBA" id="ARBA00023136"/>
    </source>
</evidence>
<evidence type="ECO:0000256" key="3">
    <source>
        <dbReference type="ARBA" id="ARBA00022475"/>
    </source>
</evidence>
<proteinExistence type="predicted"/>
<dbReference type="SUPFAM" id="SSF103473">
    <property type="entry name" value="MFS general substrate transporter"/>
    <property type="match status" value="1"/>
</dbReference>
<evidence type="ECO:0000256" key="1">
    <source>
        <dbReference type="ARBA" id="ARBA00004651"/>
    </source>
</evidence>
<organism evidence="9 10">
    <name type="scientific">Solihabitans fulvus</name>
    <dbReference type="NCBI Taxonomy" id="1892852"/>
    <lineage>
        <taxon>Bacteria</taxon>
        <taxon>Bacillati</taxon>
        <taxon>Actinomycetota</taxon>
        <taxon>Actinomycetes</taxon>
        <taxon>Pseudonocardiales</taxon>
        <taxon>Pseudonocardiaceae</taxon>
        <taxon>Solihabitans</taxon>
    </lineage>
</organism>
<dbReference type="InterPro" id="IPR050171">
    <property type="entry name" value="MFS_Transporters"/>
</dbReference>
<evidence type="ECO:0000259" key="8">
    <source>
        <dbReference type="PROSITE" id="PS50850"/>
    </source>
</evidence>
<reference evidence="9 10" key="2">
    <citation type="submission" date="2019-09" db="EMBL/GenBank/DDBJ databases">
        <authorList>
            <person name="Jin C."/>
        </authorList>
    </citation>
    <scope>NUCLEOTIDE SEQUENCE [LARGE SCALE GENOMIC DNA]</scope>
    <source>
        <strain evidence="9 10">AN110305</strain>
    </source>
</reference>
<dbReference type="EMBL" id="VUOB01000027">
    <property type="protein sequence ID" value="KAA2261595.1"/>
    <property type="molecule type" value="Genomic_DNA"/>
</dbReference>
<keyword evidence="4 7" id="KW-0812">Transmembrane</keyword>
<feature type="transmembrane region" description="Helical" evidence="7">
    <location>
        <begin position="323"/>
        <end position="345"/>
    </location>
</feature>
<keyword evidence="3" id="KW-1003">Cell membrane</keyword>
<feature type="transmembrane region" description="Helical" evidence="7">
    <location>
        <begin position="268"/>
        <end position="288"/>
    </location>
</feature>
<evidence type="ECO:0000256" key="4">
    <source>
        <dbReference type="ARBA" id="ARBA00022692"/>
    </source>
</evidence>
<evidence type="ECO:0000256" key="7">
    <source>
        <dbReference type="SAM" id="Phobius"/>
    </source>
</evidence>
<dbReference type="AlphaFoldDB" id="A0A5B2XEW6"/>
<evidence type="ECO:0000256" key="2">
    <source>
        <dbReference type="ARBA" id="ARBA00022448"/>
    </source>
</evidence>
<reference evidence="9 10" key="1">
    <citation type="submission" date="2019-09" db="EMBL/GenBank/DDBJ databases">
        <title>Goodfellowia gen. nov., a new genus of the Pseudonocardineae related to Actinoalloteichus, containing Goodfellowia coeruleoviolacea gen. nov., comb. nov. gen. nov., comb. nov.</title>
        <authorList>
            <person name="Labeda D."/>
        </authorList>
    </citation>
    <scope>NUCLEOTIDE SEQUENCE [LARGE SCALE GENOMIC DNA]</scope>
    <source>
        <strain evidence="9 10">AN110305</strain>
    </source>
</reference>
<evidence type="ECO:0000313" key="10">
    <source>
        <dbReference type="Proteomes" id="UP000323454"/>
    </source>
</evidence>
<dbReference type="GO" id="GO:0022857">
    <property type="term" value="F:transmembrane transporter activity"/>
    <property type="evidence" value="ECO:0007669"/>
    <property type="project" value="InterPro"/>
</dbReference>
<feature type="transmembrane region" description="Helical" evidence="7">
    <location>
        <begin position="126"/>
        <end position="144"/>
    </location>
</feature>
<keyword evidence="10" id="KW-1185">Reference proteome</keyword>
<feature type="transmembrane region" description="Helical" evidence="7">
    <location>
        <begin position="97"/>
        <end position="120"/>
    </location>
</feature>
<name>A0A5B2XEW6_9PSEU</name>
<dbReference type="GO" id="GO:0005886">
    <property type="term" value="C:plasma membrane"/>
    <property type="evidence" value="ECO:0007669"/>
    <property type="project" value="UniProtKB-SubCell"/>
</dbReference>
<feature type="transmembrane region" description="Helical" evidence="7">
    <location>
        <begin position="156"/>
        <end position="180"/>
    </location>
</feature>
<dbReference type="PANTHER" id="PTHR23517">
    <property type="entry name" value="RESISTANCE PROTEIN MDTM, PUTATIVE-RELATED-RELATED"/>
    <property type="match status" value="1"/>
</dbReference>
<keyword evidence="2" id="KW-0813">Transport</keyword>
<feature type="transmembrane region" description="Helical" evidence="7">
    <location>
        <begin position="357"/>
        <end position="383"/>
    </location>
</feature>
<dbReference type="OrthoDB" id="3177957at2"/>
<dbReference type="PANTHER" id="PTHR23517:SF13">
    <property type="entry name" value="MAJOR FACILITATOR SUPERFAMILY MFS_1"/>
    <property type="match status" value="1"/>
</dbReference>
<accession>A0A5B2XEW6</accession>
<dbReference type="Proteomes" id="UP000323454">
    <property type="component" value="Unassembled WGS sequence"/>
</dbReference>
<evidence type="ECO:0000313" key="9">
    <source>
        <dbReference type="EMBL" id="KAA2261595.1"/>
    </source>
</evidence>
<gene>
    <name evidence="9" type="ORF">F0L68_16080</name>
</gene>
<protein>
    <submittedName>
        <fullName evidence="9">MFS transporter</fullName>
    </submittedName>
</protein>
<feature type="transmembrane region" description="Helical" evidence="7">
    <location>
        <begin position="389"/>
        <end position="408"/>
    </location>
</feature>
<comment type="caution">
    <text evidence="9">The sequence shown here is derived from an EMBL/GenBank/DDBJ whole genome shotgun (WGS) entry which is preliminary data.</text>
</comment>
<feature type="transmembrane region" description="Helical" evidence="7">
    <location>
        <begin position="30"/>
        <end position="48"/>
    </location>
</feature>
<dbReference type="Pfam" id="PF07690">
    <property type="entry name" value="MFS_1"/>
    <property type="match status" value="1"/>
</dbReference>
<feature type="transmembrane region" description="Helical" evidence="7">
    <location>
        <begin position="231"/>
        <end position="253"/>
    </location>
</feature>
<sequence length="440" mass="44268">MTVDAGDPAATGAAASGVRVEFGGRLSRPVALWMLAATLGLLMFASAAPSPMYAVYQQAWGFSPIVLTAVYAANALALLVTLLFVGSLSDHLGRRPVLLVAMIVELVGMVVFAEAHGVGWLVAGRVLQGVATGLATGAISATLIDLQPTGSRLGALLTNVASSGGIAVGALGSGLLVAYGPNPTGLVYWLLTAAFVLALAGIAAMPETVTRDGGALKSLAPKVAVPRETRGAFFALLPSIAATWALGGLYLALGGSLVRAQLHLSSPLAGGLVIVVLQGTASVMAVLARDWSPDKALRRGPWWLIGGVALALLGLRLESAWLFYLASAVAGIGFGPSFSGALRTLTGLAPAARRAEMVTAIYTVSYLALSVPAVAAGIAVAQVGLRDTAYAYGAMVIVLEAVAVVASARHRGSAPASAGPAMVPGPGTVAACPRAVAAHV</sequence>
<dbReference type="InterPro" id="IPR020846">
    <property type="entry name" value="MFS_dom"/>
</dbReference>
<feature type="transmembrane region" description="Helical" evidence="7">
    <location>
        <begin position="300"/>
        <end position="317"/>
    </location>
</feature>
<keyword evidence="5 7" id="KW-1133">Transmembrane helix</keyword>
<comment type="subcellular location">
    <subcellularLocation>
        <location evidence="1">Cell membrane</location>
        <topology evidence="1">Multi-pass membrane protein</topology>
    </subcellularLocation>
</comment>
<dbReference type="RefSeq" id="WP_149850390.1">
    <property type="nucleotide sequence ID" value="NZ_VUOB01000027.1"/>
</dbReference>
<feature type="transmembrane region" description="Helical" evidence="7">
    <location>
        <begin position="186"/>
        <end position="210"/>
    </location>
</feature>
<dbReference type="InterPro" id="IPR036259">
    <property type="entry name" value="MFS_trans_sf"/>
</dbReference>
<evidence type="ECO:0000256" key="5">
    <source>
        <dbReference type="ARBA" id="ARBA00022989"/>
    </source>
</evidence>
<keyword evidence="6 7" id="KW-0472">Membrane</keyword>
<dbReference type="InterPro" id="IPR011701">
    <property type="entry name" value="MFS"/>
</dbReference>
<dbReference type="Gene3D" id="1.20.1250.20">
    <property type="entry name" value="MFS general substrate transporter like domains"/>
    <property type="match status" value="1"/>
</dbReference>
<dbReference type="PROSITE" id="PS50850">
    <property type="entry name" value="MFS"/>
    <property type="match status" value="1"/>
</dbReference>
<feature type="transmembrane region" description="Helical" evidence="7">
    <location>
        <begin position="60"/>
        <end position="85"/>
    </location>
</feature>
<feature type="domain" description="Major facilitator superfamily (MFS) profile" evidence="8">
    <location>
        <begin position="31"/>
        <end position="411"/>
    </location>
</feature>